<evidence type="ECO:0000313" key="1">
    <source>
        <dbReference type="EMBL" id="KAJ7371713.1"/>
    </source>
</evidence>
<evidence type="ECO:0000313" key="2">
    <source>
        <dbReference type="Proteomes" id="UP001163046"/>
    </source>
</evidence>
<keyword evidence="2" id="KW-1185">Reference proteome</keyword>
<proteinExistence type="predicted"/>
<dbReference type="EMBL" id="MU826843">
    <property type="protein sequence ID" value="KAJ7371713.1"/>
    <property type="molecule type" value="Genomic_DNA"/>
</dbReference>
<sequence length="225" mass="25930">MNVPPLRNAVKNVFFKEVDSQCGKLCARKSALPSVLRVPSTNPKSLVEFHWENILTEMKERAPDVLDFMVAMAVPKLNGNDGRQVMPLCTAYGILMNVRNRELSLVQKINSVLLGVGNATRRTFDRLNKSCITQSRDNYRRIMDSLGSDLTSVVKAKIESGLEMRVIFDNFDFRVLANILLRNHRNSDMHWIAQYVTFDRVLQRIWMIPNQLFLMLWTFSTSITY</sequence>
<accession>A0A9X0CRN3</accession>
<dbReference type="AlphaFoldDB" id="A0A9X0CRN3"/>
<organism evidence="1 2">
    <name type="scientific">Desmophyllum pertusum</name>
    <dbReference type="NCBI Taxonomy" id="174260"/>
    <lineage>
        <taxon>Eukaryota</taxon>
        <taxon>Metazoa</taxon>
        <taxon>Cnidaria</taxon>
        <taxon>Anthozoa</taxon>
        <taxon>Hexacorallia</taxon>
        <taxon>Scleractinia</taxon>
        <taxon>Caryophylliina</taxon>
        <taxon>Caryophylliidae</taxon>
        <taxon>Desmophyllum</taxon>
    </lineage>
</organism>
<name>A0A9X0CRN3_9CNID</name>
<dbReference type="Proteomes" id="UP001163046">
    <property type="component" value="Unassembled WGS sequence"/>
</dbReference>
<dbReference type="OrthoDB" id="5987348at2759"/>
<protein>
    <submittedName>
        <fullName evidence="1">Uncharacterized protein</fullName>
    </submittedName>
</protein>
<comment type="caution">
    <text evidence="1">The sequence shown here is derived from an EMBL/GenBank/DDBJ whole genome shotgun (WGS) entry which is preliminary data.</text>
</comment>
<gene>
    <name evidence="1" type="ORF">OS493_023745</name>
</gene>
<reference evidence="1" key="1">
    <citation type="submission" date="2023-01" db="EMBL/GenBank/DDBJ databases">
        <title>Genome assembly of the deep-sea coral Lophelia pertusa.</title>
        <authorList>
            <person name="Herrera S."/>
            <person name="Cordes E."/>
        </authorList>
    </citation>
    <scope>NUCLEOTIDE SEQUENCE</scope>
    <source>
        <strain evidence="1">USNM1676648</strain>
        <tissue evidence="1">Polyp</tissue>
    </source>
</reference>